<dbReference type="PANTHER" id="PTHR47893:SF1">
    <property type="entry name" value="REGULATORY PROTEIN PCHR"/>
    <property type="match status" value="1"/>
</dbReference>
<dbReference type="PROSITE" id="PS01124">
    <property type="entry name" value="HTH_ARAC_FAMILY_2"/>
    <property type="match status" value="1"/>
</dbReference>
<evidence type="ECO:0000259" key="4">
    <source>
        <dbReference type="PROSITE" id="PS01124"/>
    </source>
</evidence>
<name>A0ABS5HWL6_9RHOB</name>
<organism evidence="5 6">
    <name type="scientific">Thalassovita aquimarina</name>
    <dbReference type="NCBI Taxonomy" id="2785917"/>
    <lineage>
        <taxon>Bacteria</taxon>
        <taxon>Pseudomonadati</taxon>
        <taxon>Pseudomonadota</taxon>
        <taxon>Alphaproteobacteria</taxon>
        <taxon>Rhodobacterales</taxon>
        <taxon>Roseobacteraceae</taxon>
        <taxon>Thalassovita</taxon>
    </lineage>
</organism>
<comment type="caution">
    <text evidence="5">The sequence shown here is derived from an EMBL/GenBank/DDBJ whole genome shotgun (WGS) entry which is preliminary data.</text>
</comment>
<dbReference type="Pfam" id="PF12833">
    <property type="entry name" value="HTH_18"/>
    <property type="match status" value="1"/>
</dbReference>
<dbReference type="EMBL" id="JADMKU010000021">
    <property type="protein sequence ID" value="MBR9652968.1"/>
    <property type="molecule type" value="Genomic_DNA"/>
</dbReference>
<feature type="region of interest" description="Disordered" evidence="3">
    <location>
        <begin position="1"/>
        <end position="20"/>
    </location>
</feature>
<dbReference type="SMART" id="SM00342">
    <property type="entry name" value="HTH_ARAC"/>
    <property type="match status" value="1"/>
</dbReference>
<dbReference type="InterPro" id="IPR009057">
    <property type="entry name" value="Homeodomain-like_sf"/>
</dbReference>
<dbReference type="PANTHER" id="PTHR47893">
    <property type="entry name" value="REGULATORY PROTEIN PCHR"/>
    <property type="match status" value="1"/>
</dbReference>
<evidence type="ECO:0000256" key="2">
    <source>
        <dbReference type="ARBA" id="ARBA00023163"/>
    </source>
</evidence>
<dbReference type="SUPFAM" id="SSF46689">
    <property type="entry name" value="Homeodomain-like"/>
    <property type="match status" value="1"/>
</dbReference>
<evidence type="ECO:0000256" key="3">
    <source>
        <dbReference type="SAM" id="MobiDB-lite"/>
    </source>
</evidence>
<evidence type="ECO:0000313" key="6">
    <source>
        <dbReference type="Proteomes" id="UP001195941"/>
    </source>
</evidence>
<dbReference type="InterPro" id="IPR018060">
    <property type="entry name" value="HTH_AraC"/>
</dbReference>
<reference evidence="5 6" key="1">
    <citation type="journal article" date="2021" name="Arch. Microbiol.">
        <title>Thalassobius aquimarinus sp. nov., isolated from the Sea of Japan seashore.</title>
        <authorList>
            <person name="Kurilenko V.V."/>
            <person name="Romanenko L.A."/>
            <person name="Chernysheva N.Y."/>
            <person name="Velansky P.V."/>
            <person name="Tekutyeva L.A."/>
            <person name="Isaeva M.P."/>
            <person name="Mikhailov V.V."/>
        </authorList>
    </citation>
    <scope>NUCLEOTIDE SEQUENCE [LARGE SCALE GENOMIC DNA]</scope>
    <source>
        <strain evidence="5 6">KMM 8518</strain>
    </source>
</reference>
<dbReference type="InterPro" id="IPR053142">
    <property type="entry name" value="PchR_regulatory_protein"/>
</dbReference>
<proteinExistence type="predicted"/>
<dbReference type="Gene3D" id="1.10.10.60">
    <property type="entry name" value="Homeodomain-like"/>
    <property type="match status" value="1"/>
</dbReference>
<keyword evidence="6" id="KW-1185">Reference proteome</keyword>
<protein>
    <submittedName>
        <fullName evidence="5">Helix-turn-helix transcriptional regulator</fullName>
    </submittedName>
</protein>
<evidence type="ECO:0000313" key="5">
    <source>
        <dbReference type="EMBL" id="MBR9652968.1"/>
    </source>
</evidence>
<feature type="region of interest" description="Disordered" evidence="3">
    <location>
        <begin position="282"/>
        <end position="303"/>
    </location>
</feature>
<feature type="compositionally biased region" description="Polar residues" evidence="3">
    <location>
        <begin position="10"/>
        <end position="20"/>
    </location>
</feature>
<evidence type="ECO:0000256" key="1">
    <source>
        <dbReference type="ARBA" id="ARBA00023015"/>
    </source>
</evidence>
<gene>
    <name evidence="5" type="ORF">IT775_17760</name>
</gene>
<keyword evidence="1" id="KW-0805">Transcription regulation</keyword>
<keyword evidence="2" id="KW-0804">Transcription</keyword>
<feature type="domain" description="HTH araC/xylS-type" evidence="4">
    <location>
        <begin position="188"/>
        <end position="285"/>
    </location>
</feature>
<dbReference type="Proteomes" id="UP001195941">
    <property type="component" value="Unassembled WGS sequence"/>
</dbReference>
<sequence length="303" mass="32589">MRTDKVEIENASSPDSAGSGLSWSLSHFRSRGPDMVEVQSTRPADYVYTQVPLSGGFEAKLNCGTTYSSGATGLIRPQKSGALFRFARRENSLFGVMASLQTVEGWFAGKVPPAVRALLDGAGTGTFHQPHPLPEYLRQILAGALRNALPIRRQLIETAALQVLCFQLDRLAPGAVPGPASHDLRAAREAHSLMQANPMAPPGARDLAGILGVPVNRLAMAYREVFGCTLVQGAEQIRLQAACDALLNGAPIKLVASRLGYASVSGFTYAFRKRMGLPPREWLNAQSGRTAKPAAKPPRPRRH</sequence>
<accession>A0ABS5HWL6</accession>